<dbReference type="PROSITE" id="PS51318">
    <property type="entry name" value="TAT"/>
    <property type="match status" value="1"/>
</dbReference>
<proteinExistence type="predicted"/>
<evidence type="ECO:0000313" key="3">
    <source>
        <dbReference type="Proteomes" id="UP001550044"/>
    </source>
</evidence>
<dbReference type="Pfam" id="PF07485">
    <property type="entry name" value="DUF1529"/>
    <property type="match status" value="2"/>
</dbReference>
<dbReference type="InterPro" id="IPR011094">
    <property type="entry name" value="Uncharacterised_LppY/LpqO"/>
</dbReference>
<dbReference type="EMBL" id="JBEXIP010000009">
    <property type="protein sequence ID" value="MET8433929.1"/>
    <property type="molecule type" value="Genomic_DNA"/>
</dbReference>
<name>A0ABV2U7V0_9ACTN</name>
<gene>
    <name evidence="2" type="ORF">ABZV61_14250</name>
</gene>
<keyword evidence="3" id="KW-1185">Reference proteome</keyword>
<keyword evidence="1" id="KW-0732">Signal</keyword>
<feature type="signal peptide" evidence="1">
    <location>
        <begin position="1"/>
        <end position="33"/>
    </location>
</feature>
<dbReference type="Proteomes" id="UP001550044">
    <property type="component" value="Unassembled WGS sequence"/>
</dbReference>
<evidence type="ECO:0000313" key="2">
    <source>
        <dbReference type="EMBL" id="MET8433929.1"/>
    </source>
</evidence>
<feature type="chain" id="PRO_5045532463" evidence="1">
    <location>
        <begin position="34"/>
        <end position="331"/>
    </location>
</feature>
<accession>A0ABV2U7V0</accession>
<dbReference type="RefSeq" id="WP_356709762.1">
    <property type="nucleotide sequence ID" value="NZ_JBEXIP010000009.1"/>
</dbReference>
<organism evidence="2 3">
    <name type="scientific">Streptomyces sp. 900116325</name>
    <dbReference type="NCBI Taxonomy" id="3154295"/>
    <lineage>
        <taxon>Bacteria</taxon>
        <taxon>Bacillati</taxon>
        <taxon>Actinomycetota</taxon>
        <taxon>Actinomycetes</taxon>
        <taxon>Kitasatosporales</taxon>
        <taxon>Streptomycetaceae</taxon>
        <taxon>Streptomyces</taxon>
    </lineage>
</organism>
<protein>
    <submittedName>
        <fullName evidence="2">DUF1259 domain-containing protein</fullName>
    </submittedName>
</protein>
<evidence type="ECO:0000256" key="1">
    <source>
        <dbReference type="SAM" id="SignalP"/>
    </source>
</evidence>
<comment type="caution">
    <text evidence="2">The sequence shown here is derived from an EMBL/GenBank/DDBJ whole genome shotgun (WGS) entry which is preliminary data.</text>
</comment>
<sequence length="331" mass="34543">MMTGDKQATTSRRSLLAAAALAPVLAGAGPAAARTMPDGAAGAWPHLRVKPVTTTESDWAAVAQVLGRSGNLLRGTTYHTPFPRDDLHVVVEDDIVITPALALGAHVAFVRYADGSTMCMGDVAVTETELQQVIDAWQANGIAQTALHKHLPAHSPDIWWVHVHGHGHDELALARGLRAGFDRTGIPPATPSGPPSPVDLDIAGIEAALGAKGSSDGVVYKAVFARRETICDGHLVLPSGLGATSAFIFQPLGGGRAALSGDCVMLAEEVQNVLGALRQGGIQLVELHNHHLTESPRLFFTHFWAVGDAVELAAALRLAVDATNVVPTSGV</sequence>
<reference evidence="2 3" key="1">
    <citation type="submission" date="2024-06" db="EMBL/GenBank/DDBJ databases">
        <title>The Natural Products Discovery Center: Release of the First 8490 Sequenced Strains for Exploring Actinobacteria Biosynthetic Diversity.</title>
        <authorList>
            <person name="Kalkreuter E."/>
            <person name="Kautsar S.A."/>
            <person name="Yang D."/>
            <person name="Bader C.D."/>
            <person name="Teijaro C.N."/>
            <person name="Fluegel L."/>
            <person name="Davis C.M."/>
            <person name="Simpson J.R."/>
            <person name="Lauterbach L."/>
            <person name="Steele A.D."/>
            <person name="Gui C."/>
            <person name="Meng S."/>
            <person name="Li G."/>
            <person name="Viehrig K."/>
            <person name="Ye F."/>
            <person name="Su P."/>
            <person name="Kiefer A.F."/>
            <person name="Nichols A."/>
            <person name="Cepeda A.J."/>
            <person name="Yan W."/>
            <person name="Fan B."/>
            <person name="Jiang Y."/>
            <person name="Adhikari A."/>
            <person name="Zheng C.-J."/>
            <person name="Schuster L."/>
            <person name="Cowan T.M."/>
            <person name="Smanski M.J."/>
            <person name="Chevrette M.G."/>
            <person name="De Carvalho L.P.S."/>
            <person name="Shen B."/>
        </authorList>
    </citation>
    <scope>NUCLEOTIDE SEQUENCE [LARGE SCALE GENOMIC DNA]</scope>
    <source>
        <strain evidence="2 3">NPDC005137</strain>
    </source>
</reference>
<dbReference type="InterPro" id="IPR006311">
    <property type="entry name" value="TAT_signal"/>
</dbReference>